<dbReference type="EMBL" id="JAVRHM010000010">
    <property type="protein sequence ID" value="MDT0690098.1"/>
    <property type="molecule type" value="Genomic_DNA"/>
</dbReference>
<dbReference type="Gene3D" id="3.10.450.360">
    <property type="match status" value="1"/>
</dbReference>
<keyword evidence="2" id="KW-1185">Reference proteome</keyword>
<proteinExistence type="predicted"/>
<evidence type="ECO:0000313" key="2">
    <source>
        <dbReference type="Proteomes" id="UP001261624"/>
    </source>
</evidence>
<sequence>MKNLMTFLILTCFFLSMDAQIIKLEETKVKAANYVPVYFQQDSEGFIIPERFDSQFEIDALGFVFNNFNMKDYINGNLIEESDSYEVTFRNRKGFLRANYDDEGAMVRSSQRFTQMALPYEIRNEIFSQYQGWDITRSTYIARGTGDKIDKGFYKIRVENGSQKKNIKLYTTTSSSQTSKIAVATN</sequence>
<dbReference type="Proteomes" id="UP001261624">
    <property type="component" value="Unassembled WGS sequence"/>
</dbReference>
<gene>
    <name evidence="1" type="ORF">RM549_09905</name>
</gene>
<protein>
    <submittedName>
        <fullName evidence="1">Uncharacterized protein</fullName>
    </submittedName>
</protein>
<dbReference type="SUPFAM" id="SSF160574">
    <property type="entry name" value="BT0923-like"/>
    <property type="match status" value="1"/>
</dbReference>
<dbReference type="RefSeq" id="WP_311684262.1">
    <property type="nucleotide sequence ID" value="NZ_JAVRHM010000010.1"/>
</dbReference>
<evidence type="ECO:0000313" key="1">
    <source>
        <dbReference type="EMBL" id="MDT0690098.1"/>
    </source>
</evidence>
<name>A0ABU3E275_9FLAO</name>
<accession>A0ABU3E275</accession>
<organism evidence="1 2">
    <name type="scientific">Autumnicola patrickiae</name>
    <dbReference type="NCBI Taxonomy" id="3075591"/>
    <lineage>
        <taxon>Bacteria</taxon>
        <taxon>Pseudomonadati</taxon>
        <taxon>Bacteroidota</taxon>
        <taxon>Flavobacteriia</taxon>
        <taxon>Flavobacteriales</taxon>
        <taxon>Flavobacteriaceae</taxon>
        <taxon>Autumnicola</taxon>
    </lineage>
</organism>
<comment type="caution">
    <text evidence="1">The sequence shown here is derived from an EMBL/GenBank/DDBJ whole genome shotgun (WGS) entry which is preliminary data.</text>
</comment>
<reference evidence="1 2" key="1">
    <citation type="submission" date="2023-09" db="EMBL/GenBank/DDBJ databases">
        <authorList>
            <person name="Rey-Velasco X."/>
        </authorList>
    </citation>
    <scope>NUCLEOTIDE SEQUENCE [LARGE SCALE GENOMIC DNA]</scope>
    <source>
        <strain evidence="1 2">F188</strain>
    </source>
</reference>